<dbReference type="GO" id="GO:0051539">
    <property type="term" value="F:4 iron, 4 sulfur cluster binding"/>
    <property type="evidence" value="ECO:0007669"/>
    <property type="project" value="UniProtKB-UniRule"/>
</dbReference>
<dbReference type="EC" id="3.2.2.31" evidence="3 13"/>
<evidence type="ECO:0000256" key="12">
    <source>
        <dbReference type="ARBA" id="ARBA00023295"/>
    </source>
</evidence>
<keyword evidence="17" id="KW-1185">Reference proteome</keyword>
<feature type="region of interest" description="Disordered" evidence="14">
    <location>
        <begin position="429"/>
        <end position="448"/>
    </location>
</feature>
<evidence type="ECO:0000256" key="6">
    <source>
        <dbReference type="ARBA" id="ARBA00022723"/>
    </source>
</evidence>
<feature type="domain" description="HhH-GPD" evidence="15">
    <location>
        <begin position="163"/>
        <end position="306"/>
    </location>
</feature>
<dbReference type="CDD" id="cd03431">
    <property type="entry name" value="NUDIX_DNA_Glycosylase_C-MutY"/>
    <property type="match status" value="1"/>
</dbReference>
<feature type="compositionally biased region" description="Basic and acidic residues" evidence="14">
    <location>
        <begin position="23"/>
        <end position="33"/>
    </location>
</feature>
<dbReference type="InterPro" id="IPR029119">
    <property type="entry name" value="MutY_C"/>
</dbReference>
<dbReference type="InterPro" id="IPR015797">
    <property type="entry name" value="NUDIX_hydrolase-like_dom_sf"/>
</dbReference>
<dbReference type="PANTHER" id="PTHR42944:SF1">
    <property type="entry name" value="ADENINE DNA GLYCOSYLASE"/>
    <property type="match status" value="1"/>
</dbReference>
<dbReference type="InterPro" id="IPR003265">
    <property type="entry name" value="HhH-GPD_domain"/>
</dbReference>
<dbReference type="InterPro" id="IPR011257">
    <property type="entry name" value="DNA_glycosylase"/>
</dbReference>
<evidence type="ECO:0000256" key="11">
    <source>
        <dbReference type="ARBA" id="ARBA00023204"/>
    </source>
</evidence>
<dbReference type="GO" id="GO:0000701">
    <property type="term" value="F:purine-specific mismatch base pair DNA N-glycosylase activity"/>
    <property type="evidence" value="ECO:0007669"/>
    <property type="project" value="UniProtKB-EC"/>
</dbReference>
<evidence type="ECO:0000256" key="1">
    <source>
        <dbReference type="ARBA" id="ARBA00000843"/>
    </source>
</evidence>
<evidence type="ECO:0000256" key="9">
    <source>
        <dbReference type="ARBA" id="ARBA00023004"/>
    </source>
</evidence>
<reference evidence="16 17" key="1">
    <citation type="journal article" date="2014" name="Genome Biol. Evol.">
        <title>Comparative genomics and transcriptomics analyses reveal divergent lifestyle features of nematode endoparasitic fungus Hirsutella minnesotensis.</title>
        <authorList>
            <person name="Lai Y."/>
            <person name="Liu K."/>
            <person name="Zhang X."/>
            <person name="Zhang X."/>
            <person name="Li K."/>
            <person name="Wang N."/>
            <person name="Shu C."/>
            <person name="Wu Y."/>
            <person name="Wang C."/>
            <person name="Bushley K.E."/>
            <person name="Xiang M."/>
            <person name="Liu X."/>
        </authorList>
    </citation>
    <scope>NUCLEOTIDE SEQUENCE [LARGE SCALE GENOMIC DNA]</scope>
    <source>
        <strain evidence="16 17">3608</strain>
    </source>
</reference>
<evidence type="ECO:0000313" key="16">
    <source>
        <dbReference type="EMBL" id="KJZ76400.1"/>
    </source>
</evidence>
<dbReference type="GO" id="GO:0032357">
    <property type="term" value="F:oxidized purine DNA binding"/>
    <property type="evidence" value="ECO:0007669"/>
    <property type="project" value="TreeGrafter"/>
</dbReference>
<protein>
    <recommendedName>
        <fullName evidence="4 13">Adenine DNA glycosylase</fullName>
        <ecNumber evidence="3 13">3.2.2.31</ecNumber>
    </recommendedName>
</protein>
<dbReference type="OrthoDB" id="10248838at2759"/>
<evidence type="ECO:0000313" key="17">
    <source>
        <dbReference type="Proteomes" id="UP000054481"/>
    </source>
</evidence>
<dbReference type="AlphaFoldDB" id="A0A0F7ZQ03"/>
<gene>
    <name evidence="16" type="ORF">HIM_04129</name>
</gene>
<dbReference type="Pfam" id="PF14815">
    <property type="entry name" value="NUDIX_4"/>
    <property type="match status" value="1"/>
</dbReference>
<dbReference type="PANTHER" id="PTHR42944">
    <property type="entry name" value="ADENINE DNA GLYCOSYLASE"/>
    <property type="match status" value="1"/>
</dbReference>
<evidence type="ECO:0000256" key="4">
    <source>
        <dbReference type="ARBA" id="ARBA00022023"/>
    </source>
</evidence>
<dbReference type="GO" id="GO:0034039">
    <property type="term" value="F:8-oxo-7,8-dihydroguanine DNA N-glycosylase activity"/>
    <property type="evidence" value="ECO:0007669"/>
    <property type="project" value="TreeGrafter"/>
</dbReference>
<keyword evidence="11" id="KW-0234">DNA repair</keyword>
<dbReference type="SUPFAM" id="SSF55811">
    <property type="entry name" value="Nudix"/>
    <property type="match status" value="1"/>
</dbReference>
<accession>A0A0F7ZQ03</accession>
<evidence type="ECO:0000256" key="14">
    <source>
        <dbReference type="SAM" id="MobiDB-lite"/>
    </source>
</evidence>
<dbReference type="GO" id="GO:0006285">
    <property type="term" value="P:base-excision repair, AP site formation"/>
    <property type="evidence" value="ECO:0007669"/>
    <property type="project" value="UniProtKB-ARBA"/>
</dbReference>
<dbReference type="GO" id="GO:0005634">
    <property type="term" value="C:nucleus"/>
    <property type="evidence" value="ECO:0007669"/>
    <property type="project" value="TreeGrafter"/>
</dbReference>
<evidence type="ECO:0000256" key="7">
    <source>
        <dbReference type="ARBA" id="ARBA00022763"/>
    </source>
</evidence>
<feature type="region of interest" description="Disordered" evidence="14">
    <location>
        <begin position="1"/>
        <end position="66"/>
    </location>
</feature>
<keyword evidence="5" id="KW-0004">4Fe-4S</keyword>
<keyword evidence="12 13" id="KW-0326">Glycosidase</keyword>
<comment type="function">
    <text evidence="13">Adenine glycosylase active on G-A mispairs.</text>
</comment>
<dbReference type="InterPro" id="IPR044298">
    <property type="entry name" value="MIG/MutY"/>
</dbReference>
<name>A0A0F7ZQ03_9HYPO</name>
<comment type="cofactor">
    <cofactor evidence="13">
        <name>[4Fe-4S] cluster</name>
        <dbReference type="ChEBI" id="CHEBI:49883"/>
    </cofactor>
    <text evidence="13">Binds 1 [4Fe-4S] cluster.</text>
</comment>
<dbReference type="SMART" id="SM00478">
    <property type="entry name" value="ENDO3c"/>
    <property type="match status" value="1"/>
</dbReference>
<feature type="region of interest" description="Disordered" evidence="14">
    <location>
        <begin position="394"/>
        <end position="418"/>
    </location>
</feature>
<sequence>MVRRSGRLSAAGSLVSKKSKTRQQSEESCRGTESEALALKAESDSVDGDGPRKKRKTGASRGSSASQLHLRLFSADSVPVRQHSCLPPTRLHTCEYHIPLLLNGQDASQNRRVLLSWFDSVRATRAMPWRKPWINPESHANDVTALRQALERRAYEVWISEIMLQQTRVAVVIDYWNRWMDRWPTIQHLAAAEADDVLAAWRGLGYYSRATRIHEAAKLVVQDPQMRGLLPADTGSLEARVPGVGRYTAGAISSIVFGRAAAMVDGNVLRVLSRQLGIHANVKTDKMIIDTIWAAAAALVNAVAQDGETHEEASITVSGSEPARVSDRPGRWGQALMELGSTICTPKPDCSSCPVTATCRVYGEGVAMAKKDGSSAAKDIEDLCGLCESFDEGNEPEPLQAQGKKASTSEKGQARPRTKQMSLAGFIMKSDQGTQSQPVPKRSAADAETIAEHARRFPAKVIKKPVRVEETIVCAIQHPNGGYLIEKRPQKGLLAGLWEMPSVAIGEPAETTGRTRKQMALAHAGALVRTGDGTEPAELEHVGELGSVPWLFSHIRLTMHVHLFNVRDDACRVVEGEESRPRRWSNKVDDESMGTGMRKCWALVKDAQPRIQD</sequence>
<evidence type="ECO:0000256" key="13">
    <source>
        <dbReference type="RuleBase" id="RU365096"/>
    </source>
</evidence>
<dbReference type="GO" id="GO:0006298">
    <property type="term" value="P:mismatch repair"/>
    <property type="evidence" value="ECO:0007669"/>
    <property type="project" value="TreeGrafter"/>
</dbReference>
<dbReference type="Pfam" id="PF00730">
    <property type="entry name" value="HhH-GPD"/>
    <property type="match status" value="1"/>
</dbReference>
<evidence type="ECO:0000256" key="5">
    <source>
        <dbReference type="ARBA" id="ARBA00022485"/>
    </source>
</evidence>
<evidence type="ECO:0000256" key="10">
    <source>
        <dbReference type="ARBA" id="ARBA00023014"/>
    </source>
</evidence>
<keyword evidence="9 13" id="KW-0408">Iron</keyword>
<evidence type="ECO:0000256" key="2">
    <source>
        <dbReference type="ARBA" id="ARBA00008343"/>
    </source>
</evidence>
<evidence type="ECO:0000259" key="15">
    <source>
        <dbReference type="SMART" id="SM00478"/>
    </source>
</evidence>
<dbReference type="GO" id="GO:0046872">
    <property type="term" value="F:metal ion binding"/>
    <property type="evidence" value="ECO:0007669"/>
    <property type="project" value="UniProtKB-UniRule"/>
</dbReference>
<keyword evidence="8" id="KW-0378">Hydrolase</keyword>
<dbReference type="EMBL" id="KQ030511">
    <property type="protein sequence ID" value="KJZ76400.1"/>
    <property type="molecule type" value="Genomic_DNA"/>
</dbReference>
<evidence type="ECO:0000256" key="3">
    <source>
        <dbReference type="ARBA" id="ARBA00012045"/>
    </source>
</evidence>
<dbReference type="SUPFAM" id="SSF48150">
    <property type="entry name" value="DNA-glycosylase"/>
    <property type="match status" value="1"/>
</dbReference>
<dbReference type="CDD" id="cd00056">
    <property type="entry name" value="ENDO3c"/>
    <property type="match status" value="1"/>
</dbReference>
<dbReference type="InterPro" id="IPR023170">
    <property type="entry name" value="HhH_base_excis_C"/>
</dbReference>
<dbReference type="Proteomes" id="UP000054481">
    <property type="component" value="Unassembled WGS sequence"/>
</dbReference>
<dbReference type="GO" id="GO:0035485">
    <property type="term" value="F:adenine/guanine mispair binding"/>
    <property type="evidence" value="ECO:0007669"/>
    <property type="project" value="TreeGrafter"/>
</dbReference>
<comment type="similarity">
    <text evidence="2 13">Belongs to the Nth/MutY family.</text>
</comment>
<dbReference type="FunFam" id="1.10.340.30:FF:000002">
    <property type="entry name" value="Adenine DNA glycosylase"/>
    <property type="match status" value="1"/>
</dbReference>
<dbReference type="Gene3D" id="1.10.340.30">
    <property type="entry name" value="Hypothetical protein, domain 2"/>
    <property type="match status" value="1"/>
</dbReference>
<keyword evidence="10" id="KW-0411">Iron-sulfur</keyword>
<organism evidence="16 17">
    <name type="scientific">Hirsutella minnesotensis 3608</name>
    <dbReference type="NCBI Taxonomy" id="1043627"/>
    <lineage>
        <taxon>Eukaryota</taxon>
        <taxon>Fungi</taxon>
        <taxon>Dikarya</taxon>
        <taxon>Ascomycota</taxon>
        <taxon>Pezizomycotina</taxon>
        <taxon>Sordariomycetes</taxon>
        <taxon>Hypocreomycetidae</taxon>
        <taxon>Hypocreales</taxon>
        <taxon>Ophiocordycipitaceae</taxon>
        <taxon>Hirsutella</taxon>
    </lineage>
</organism>
<keyword evidence="7 13" id="KW-0227">DNA damage</keyword>
<dbReference type="Gene3D" id="3.90.79.10">
    <property type="entry name" value="Nucleoside Triphosphate Pyrophosphohydrolase"/>
    <property type="match status" value="1"/>
</dbReference>
<evidence type="ECO:0000256" key="8">
    <source>
        <dbReference type="ARBA" id="ARBA00022801"/>
    </source>
</evidence>
<proteinExistence type="inferred from homology"/>
<dbReference type="Gene3D" id="1.10.1670.10">
    <property type="entry name" value="Helix-hairpin-Helix base-excision DNA repair enzymes (C-terminal)"/>
    <property type="match status" value="1"/>
</dbReference>
<keyword evidence="6" id="KW-0479">Metal-binding</keyword>
<comment type="catalytic activity">
    <reaction evidence="1 13">
        <text>Hydrolyzes free adenine bases from 7,8-dihydro-8-oxoguanine:adenine mismatched double-stranded DNA, leaving an apurinic site.</text>
        <dbReference type="EC" id="3.2.2.31"/>
    </reaction>
</comment>